<keyword evidence="1" id="KW-1133">Transmembrane helix</keyword>
<evidence type="ECO:0000313" key="2">
    <source>
        <dbReference type="EMBL" id="MCR2833210.1"/>
    </source>
</evidence>
<evidence type="ECO:0000313" key="3">
    <source>
        <dbReference type="Proteomes" id="UP001206067"/>
    </source>
</evidence>
<feature type="transmembrane region" description="Helical" evidence="1">
    <location>
        <begin position="99"/>
        <end position="115"/>
    </location>
</feature>
<evidence type="ECO:0000256" key="1">
    <source>
        <dbReference type="SAM" id="Phobius"/>
    </source>
</evidence>
<dbReference type="RefSeq" id="WP_257594977.1">
    <property type="nucleotide sequence ID" value="NZ_JANKHH010000003.1"/>
</dbReference>
<name>A0ABT1XNI4_9SPHN</name>
<keyword evidence="3" id="KW-1185">Reference proteome</keyword>
<organism evidence="2 3">
    <name type="scientific">Parerythrobacter lacustris</name>
    <dbReference type="NCBI Taxonomy" id="2969984"/>
    <lineage>
        <taxon>Bacteria</taxon>
        <taxon>Pseudomonadati</taxon>
        <taxon>Pseudomonadota</taxon>
        <taxon>Alphaproteobacteria</taxon>
        <taxon>Sphingomonadales</taxon>
        <taxon>Erythrobacteraceae</taxon>
        <taxon>Parerythrobacter</taxon>
    </lineage>
</organism>
<protein>
    <submittedName>
        <fullName evidence="2">Uncharacterized protein</fullName>
    </submittedName>
</protein>
<reference evidence="2 3" key="1">
    <citation type="submission" date="2022-08" db="EMBL/GenBank/DDBJ databases">
        <title>Polyphasic taxonomy analysis of Qipengyuania sp.RS5-5.</title>
        <authorList>
            <person name="Xamxidin M."/>
            <person name="Wu M."/>
        </authorList>
    </citation>
    <scope>NUCLEOTIDE SEQUENCE [LARGE SCALE GENOMIC DNA]</scope>
    <source>
        <strain evidence="2 3">RS5-5</strain>
    </source>
</reference>
<keyword evidence="1" id="KW-0812">Transmembrane</keyword>
<accession>A0ABT1XNI4</accession>
<keyword evidence="1" id="KW-0472">Membrane</keyword>
<comment type="caution">
    <text evidence="2">The sequence shown here is derived from an EMBL/GenBank/DDBJ whole genome shotgun (WGS) entry which is preliminary data.</text>
</comment>
<sequence length="762" mass="82138">MTEVANGGTVWAIALGGASAFLALVWLGSRIVRVSGGALYSLTLPLMQRLDSWFARSVAGWCGLDRARRWHRWGQFAGLMLLLSALGAIAPVYVALPTLLAGLVGVIGVFRRWSWDESDRAAGLRADRKRIPGHEDYNDELIIALSAVFLIGPVLIWRLTGLTLFTSLSDGGLAEYVVYIGSETLESLPIVGNVEVLGYANPSGVSAVLPSGGWVAFGLRMLLDLMVIGGLIKVAEVARRISRREDLRRQDEAIATGDDAAAYAAIEVLGELMLRGEIAAADRLQAIAAPGADDPPQSLRRRLQAAYMIELAADGGAFAKQTMLTFLVDAYARMSEMPELESTGLAPVLYLQASRANGEFAERLSGPDRANALDAAIAWIKLAIECEGLIPISATYRPVGGETRDRLPHDAILMWEILGGQMINRAEVTDIESKPIYLANAIQAFQEATRLIPKDVVPHRWAAAQIGAAQALYKLAVHDYDLQSGINLGDAVDLLEDAQALVEPDGPHGGIWLTGEQTRIEIRSVIAERVRGEEGMAQLIELEQTTDTLIATLRDPERPLSARFRTNRLIEALTARGHILYIQSEICEETPTACAISSAGPAPEDAHARALRAVGSYREAAEAAAASELWNDWQTAMDRAAELLEVHAGAHGYDPDTAEVGTASIRQAVSLRKAVLARINLSSQPWHWAFSAVSLARAQGELSQQTGDTLAALAAVDLARQAAGIFDDLGYVDAAEEARELAARVLKIREYGGSSPVQEQDD</sequence>
<feature type="transmembrane region" description="Helical" evidence="1">
    <location>
        <begin position="136"/>
        <end position="157"/>
    </location>
</feature>
<proteinExistence type="predicted"/>
<feature type="transmembrane region" description="Helical" evidence="1">
    <location>
        <begin position="6"/>
        <end position="27"/>
    </location>
</feature>
<gene>
    <name evidence="2" type="ORF">NSO95_04580</name>
</gene>
<dbReference type="EMBL" id="JANKHH010000003">
    <property type="protein sequence ID" value="MCR2833210.1"/>
    <property type="molecule type" value="Genomic_DNA"/>
</dbReference>
<dbReference type="Proteomes" id="UP001206067">
    <property type="component" value="Unassembled WGS sequence"/>
</dbReference>